<sequence length="204" mass="22418">MILSSLMINDDDDAEKDEEDEEEKEHLAPADPSAVPTDDPTCITESAVALPSSSPPPKNDKSLKDNIRKQCQTVDHGDECEEIELCCRPASGNAIEAIAIYGQKTKHGRHGGEEILRRGQPFVLNAIFIHDGHALPNATGATYQRLIAMNVGIQGHYRGIALPEQNNQSHKKPIGGKWRHGVVHTLREGETNQDPHNIKDEIKA</sequence>
<name>A0ABQ5BGB9_9ASTR</name>
<accession>A0ABQ5BGB9</accession>
<feature type="region of interest" description="Disordered" evidence="1">
    <location>
        <begin position="1"/>
        <end position="41"/>
    </location>
</feature>
<protein>
    <submittedName>
        <fullName evidence="2">Uncharacterized protein</fullName>
    </submittedName>
</protein>
<dbReference type="Proteomes" id="UP001151760">
    <property type="component" value="Unassembled WGS sequence"/>
</dbReference>
<reference evidence="2" key="2">
    <citation type="submission" date="2022-01" db="EMBL/GenBank/DDBJ databases">
        <authorList>
            <person name="Yamashiro T."/>
            <person name="Shiraishi A."/>
            <person name="Satake H."/>
            <person name="Nakayama K."/>
        </authorList>
    </citation>
    <scope>NUCLEOTIDE SEQUENCE</scope>
</reference>
<evidence type="ECO:0000256" key="1">
    <source>
        <dbReference type="SAM" id="MobiDB-lite"/>
    </source>
</evidence>
<keyword evidence="3" id="KW-1185">Reference proteome</keyword>
<evidence type="ECO:0000313" key="3">
    <source>
        <dbReference type="Proteomes" id="UP001151760"/>
    </source>
</evidence>
<gene>
    <name evidence="2" type="ORF">Tco_0860938</name>
</gene>
<dbReference type="EMBL" id="BQNB010013268">
    <property type="protein sequence ID" value="GJT13896.1"/>
    <property type="molecule type" value="Genomic_DNA"/>
</dbReference>
<proteinExistence type="predicted"/>
<evidence type="ECO:0000313" key="2">
    <source>
        <dbReference type="EMBL" id="GJT13896.1"/>
    </source>
</evidence>
<comment type="caution">
    <text evidence="2">The sequence shown here is derived from an EMBL/GenBank/DDBJ whole genome shotgun (WGS) entry which is preliminary data.</text>
</comment>
<reference evidence="2" key="1">
    <citation type="journal article" date="2022" name="Int. J. Mol. Sci.">
        <title>Draft Genome of Tanacetum Coccineum: Genomic Comparison of Closely Related Tanacetum-Family Plants.</title>
        <authorList>
            <person name="Yamashiro T."/>
            <person name="Shiraishi A."/>
            <person name="Nakayama K."/>
            <person name="Satake H."/>
        </authorList>
    </citation>
    <scope>NUCLEOTIDE SEQUENCE</scope>
</reference>
<organism evidence="2 3">
    <name type="scientific">Tanacetum coccineum</name>
    <dbReference type="NCBI Taxonomy" id="301880"/>
    <lineage>
        <taxon>Eukaryota</taxon>
        <taxon>Viridiplantae</taxon>
        <taxon>Streptophyta</taxon>
        <taxon>Embryophyta</taxon>
        <taxon>Tracheophyta</taxon>
        <taxon>Spermatophyta</taxon>
        <taxon>Magnoliopsida</taxon>
        <taxon>eudicotyledons</taxon>
        <taxon>Gunneridae</taxon>
        <taxon>Pentapetalae</taxon>
        <taxon>asterids</taxon>
        <taxon>campanulids</taxon>
        <taxon>Asterales</taxon>
        <taxon>Asteraceae</taxon>
        <taxon>Asteroideae</taxon>
        <taxon>Anthemideae</taxon>
        <taxon>Anthemidinae</taxon>
        <taxon>Tanacetum</taxon>
    </lineage>
</organism>
<feature type="compositionally biased region" description="Acidic residues" evidence="1">
    <location>
        <begin position="9"/>
        <end position="23"/>
    </location>
</feature>